<keyword evidence="3" id="KW-1185">Reference proteome</keyword>
<accession>A0A3N9TGZ3</accession>
<dbReference type="SUPFAM" id="SSF54427">
    <property type="entry name" value="NTF2-like"/>
    <property type="match status" value="1"/>
</dbReference>
<sequence>MPSKIMRNQCPCGSKKRYKNCCELIHKDHSKAQIPEQLMRARYSAYALGLIDFIINTYPHEIATTLPRKEIESGTLLTWTKLVIKSSSLSQNETEGFVHFKAFYIENGASYALEELSRFQKVNGLWFYVDGTFPESSCN</sequence>
<evidence type="ECO:0000313" key="2">
    <source>
        <dbReference type="EMBL" id="RQW63280.1"/>
    </source>
</evidence>
<dbReference type="PANTHER" id="PTHR33747:SF1">
    <property type="entry name" value="ADENYLATE CYCLASE-ASSOCIATED CAP C-TERMINAL DOMAIN-CONTAINING PROTEIN"/>
    <property type="match status" value="1"/>
</dbReference>
<evidence type="ECO:0000313" key="3">
    <source>
        <dbReference type="Proteomes" id="UP000281112"/>
    </source>
</evidence>
<dbReference type="AlphaFoldDB" id="A0A3N9TGZ3"/>
<evidence type="ECO:0000259" key="1">
    <source>
        <dbReference type="Pfam" id="PF17775"/>
    </source>
</evidence>
<reference evidence="2 3" key="1">
    <citation type="submission" date="2018-11" db="EMBL/GenBank/DDBJ databases">
        <title>Vibrio LJC006 sp. nov., isolated from seawater during the bloom of the enteromorpha.</title>
        <authorList>
            <person name="Liang J."/>
        </authorList>
    </citation>
    <scope>NUCLEOTIDE SEQUENCE [LARGE SCALE GENOMIC DNA]</scope>
    <source>
        <strain evidence="2 3">LJC006</strain>
    </source>
</reference>
<dbReference type="InterPro" id="IPR004027">
    <property type="entry name" value="SEC_C_motif"/>
</dbReference>
<dbReference type="InterPro" id="IPR032710">
    <property type="entry name" value="NTF2-like_dom_sf"/>
</dbReference>
<feature type="domain" description="YchJ-like middle NTF2-like" evidence="1">
    <location>
        <begin position="35"/>
        <end position="131"/>
    </location>
</feature>
<dbReference type="PANTHER" id="PTHR33747">
    <property type="entry name" value="UPF0225 PROTEIN SCO1677"/>
    <property type="match status" value="1"/>
</dbReference>
<comment type="caution">
    <text evidence="2">The sequence shown here is derived from an EMBL/GenBank/DDBJ whole genome shotgun (WGS) entry which is preliminary data.</text>
</comment>
<dbReference type="OrthoDB" id="21421at2"/>
<protein>
    <recommendedName>
        <fullName evidence="1">YchJ-like middle NTF2-like domain-containing protein</fullName>
    </recommendedName>
</protein>
<dbReference type="SUPFAM" id="SSF103642">
    <property type="entry name" value="Sec-C motif"/>
    <property type="match status" value="1"/>
</dbReference>
<name>A0A3N9TGZ3_9VIBR</name>
<dbReference type="EMBL" id="RJVQ01000003">
    <property type="protein sequence ID" value="RQW63280.1"/>
    <property type="molecule type" value="Genomic_DNA"/>
</dbReference>
<dbReference type="InterPro" id="IPR048469">
    <property type="entry name" value="YchJ-like_M"/>
</dbReference>
<dbReference type="Pfam" id="PF02810">
    <property type="entry name" value="SEC-C"/>
    <property type="match status" value="1"/>
</dbReference>
<gene>
    <name evidence="2" type="ORF">EES38_08480</name>
</gene>
<dbReference type="Gene3D" id="3.10.450.50">
    <property type="match status" value="1"/>
</dbReference>
<organism evidence="2 3">
    <name type="scientific">Vibrio viridaestus</name>
    <dbReference type="NCBI Taxonomy" id="2487322"/>
    <lineage>
        <taxon>Bacteria</taxon>
        <taxon>Pseudomonadati</taxon>
        <taxon>Pseudomonadota</taxon>
        <taxon>Gammaproteobacteria</taxon>
        <taxon>Vibrionales</taxon>
        <taxon>Vibrionaceae</taxon>
        <taxon>Vibrio</taxon>
    </lineage>
</organism>
<dbReference type="Proteomes" id="UP000281112">
    <property type="component" value="Unassembled WGS sequence"/>
</dbReference>
<dbReference type="Pfam" id="PF17775">
    <property type="entry name" value="YchJ_M-like"/>
    <property type="match status" value="1"/>
</dbReference>
<proteinExistence type="predicted"/>